<dbReference type="GeneID" id="27719605"/>
<dbReference type="Pfam" id="PF20684">
    <property type="entry name" value="Fung_rhodopsin"/>
    <property type="match status" value="1"/>
</dbReference>
<dbReference type="InterPro" id="IPR049326">
    <property type="entry name" value="Rhodopsin_dom_fungi"/>
</dbReference>
<dbReference type="AlphaFoldDB" id="A0A084FVC5"/>
<dbReference type="OMA" id="YCFFRCG"/>
<evidence type="ECO:0000256" key="6">
    <source>
        <dbReference type="SAM" id="MobiDB-lite"/>
    </source>
</evidence>
<dbReference type="Proteomes" id="UP000028545">
    <property type="component" value="Unassembled WGS sequence"/>
</dbReference>
<feature type="region of interest" description="Disordered" evidence="6">
    <location>
        <begin position="254"/>
        <end position="274"/>
    </location>
</feature>
<evidence type="ECO:0000313" key="10">
    <source>
        <dbReference type="Proteomes" id="UP000028545"/>
    </source>
</evidence>
<evidence type="ECO:0000256" key="7">
    <source>
        <dbReference type="SAM" id="Phobius"/>
    </source>
</evidence>
<evidence type="ECO:0000256" key="3">
    <source>
        <dbReference type="ARBA" id="ARBA00022989"/>
    </source>
</evidence>
<accession>A0A084FVC5</accession>
<evidence type="ECO:0000256" key="1">
    <source>
        <dbReference type="ARBA" id="ARBA00004141"/>
    </source>
</evidence>
<comment type="subcellular location">
    <subcellularLocation>
        <location evidence="1">Membrane</location>
        <topology evidence="1">Multi-pass membrane protein</topology>
    </subcellularLocation>
</comment>
<dbReference type="InterPro" id="IPR052337">
    <property type="entry name" value="SAT4-like"/>
</dbReference>
<dbReference type="HOGENOM" id="CLU_028200_3_4_1"/>
<gene>
    <name evidence="9" type="ORF">SAPIO_CDS10411</name>
</gene>
<feature type="transmembrane region" description="Helical" evidence="7">
    <location>
        <begin position="220"/>
        <end position="239"/>
    </location>
</feature>
<feature type="domain" description="Rhodopsin" evidence="8">
    <location>
        <begin position="58"/>
        <end position="244"/>
    </location>
</feature>
<comment type="similarity">
    <text evidence="5">Belongs to the SAT4 family.</text>
</comment>
<feature type="compositionally biased region" description="Polar residues" evidence="6">
    <location>
        <begin position="362"/>
        <end position="380"/>
    </location>
</feature>
<evidence type="ECO:0000259" key="8">
    <source>
        <dbReference type="Pfam" id="PF20684"/>
    </source>
</evidence>
<evidence type="ECO:0000313" key="9">
    <source>
        <dbReference type="EMBL" id="KEZ39037.1"/>
    </source>
</evidence>
<feature type="transmembrane region" description="Helical" evidence="7">
    <location>
        <begin position="71"/>
        <end position="91"/>
    </location>
</feature>
<feature type="region of interest" description="Disordered" evidence="6">
    <location>
        <begin position="356"/>
        <end position="401"/>
    </location>
</feature>
<name>A0A084FVC5_PSEDA</name>
<keyword evidence="10" id="KW-1185">Reference proteome</keyword>
<feature type="transmembrane region" description="Helical" evidence="7">
    <location>
        <begin position="12"/>
        <end position="35"/>
    </location>
</feature>
<sequence length="401" mass="44629">MAGVDVNEYNGGVLVAVSIAFLTLSSVSVLLRIYVRQFMTNSFQLDDWFMVLGQDAEIDSLMWQALATATYILDMMFIKLSIAIFLVRLAVQKVYKYILWVSLVVVTIWSIVIFFWNMFQCAPVAAQWDYTIPNGKCVNAEQIVSAAYSISVMTILTDWLFALLPIPMLWKVKMTKQTKLTVIFILGLGIFASIATLIRLKFLANLTDTEDILFAGTDAMMWTLIEPGVAIIAASLATTRPLLRAMRLKGFESTGRTGKSADVRSGVSNRSRQHTIDDIESRIANSKHADRIEMRPLPGHDNFSPTRDRFGSAVDMPNMPGIAITTDQTERLGQDSRTRRATSEMFVIEGERTKWTHEDSRLSTATPYSDEGASTRTSSMDIIGMNPTGQHGPLSHSTGGR</sequence>
<evidence type="ECO:0000256" key="5">
    <source>
        <dbReference type="ARBA" id="ARBA00038359"/>
    </source>
</evidence>
<dbReference type="VEuPathDB" id="FungiDB:SAPIO_CDS10411"/>
<evidence type="ECO:0000256" key="2">
    <source>
        <dbReference type="ARBA" id="ARBA00022692"/>
    </source>
</evidence>
<evidence type="ECO:0000256" key="4">
    <source>
        <dbReference type="ARBA" id="ARBA00023136"/>
    </source>
</evidence>
<proteinExistence type="inferred from homology"/>
<dbReference type="OrthoDB" id="4682787at2759"/>
<keyword evidence="2 7" id="KW-0812">Transmembrane</keyword>
<dbReference type="PANTHER" id="PTHR33048:SF47">
    <property type="entry name" value="INTEGRAL MEMBRANE PROTEIN-RELATED"/>
    <property type="match status" value="1"/>
</dbReference>
<dbReference type="RefSeq" id="XP_016638836.1">
    <property type="nucleotide sequence ID" value="XM_016784002.1"/>
</dbReference>
<protein>
    <recommendedName>
        <fullName evidence="8">Rhodopsin domain-containing protein</fullName>
    </recommendedName>
</protein>
<dbReference type="EMBL" id="JOWA01000165">
    <property type="protein sequence ID" value="KEZ39037.1"/>
    <property type="molecule type" value="Genomic_DNA"/>
</dbReference>
<dbReference type="GO" id="GO:0016020">
    <property type="term" value="C:membrane"/>
    <property type="evidence" value="ECO:0007669"/>
    <property type="project" value="UniProtKB-SubCell"/>
</dbReference>
<dbReference type="KEGG" id="sapo:SAPIO_CDS10411"/>
<feature type="transmembrane region" description="Helical" evidence="7">
    <location>
        <begin position="98"/>
        <end position="119"/>
    </location>
</feature>
<feature type="transmembrane region" description="Helical" evidence="7">
    <location>
        <begin position="146"/>
        <end position="170"/>
    </location>
</feature>
<organism evidence="9 10">
    <name type="scientific">Pseudallescheria apiosperma</name>
    <name type="common">Scedosporium apiospermum</name>
    <dbReference type="NCBI Taxonomy" id="563466"/>
    <lineage>
        <taxon>Eukaryota</taxon>
        <taxon>Fungi</taxon>
        <taxon>Dikarya</taxon>
        <taxon>Ascomycota</taxon>
        <taxon>Pezizomycotina</taxon>
        <taxon>Sordariomycetes</taxon>
        <taxon>Hypocreomycetidae</taxon>
        <taxon>Microascales</taxon>
        <taxon>Microascaceae</taxon>
        <taxon>Scedosporium</taxon>
    </lineage>
</organism>
<dbReference type="PANTHER" id="PTHR33048">
    <property type="entry name" value="PTH11-LIKE INTEGRAL MEMBRANE PROTEIN (AFU_ORTHOLOGUE AFUA_5G11245)"/>
    <property type="match status" value="1"/>
</dbReference>
<keyword evidence="3 7" id="KW-1133">Transmembrane helix</keyword>
<reference evidence="9 10" key="1">
    <citation type="journal article" date="2014" name="Genome Announc.">
        <title>Draft genome sequence of the pathogenic fungus Scedosporium apiospermum.</title>
        <authorList>
            <person name="Vandeputte P."/>
            <person name="Ghamrawi S."/>
            <person name="Rechenmann M."/>
            <person name="Iltis A."/>
            <person name="Giraud S."/>
            <person name="Fleury M."/>
            <person name="Thornton C."/>
            <person name="Delhaes L."/>
            <person name="Meyer W."/>
            <person name="Papon N."/>
            <person name="Bouchara J.P."/>
        </authorList>
    </citation>
    <scope>NUCLEOTIDE SEQUENCE [LARGE SCALE GENOMIC DNA]</scope>
    <source>
        <strain evidence="9 10">IHEM 14462</strain>
    </source>
</reference>
<comment type="caution">
    <text evidence="9">The sequence shown here is derived from an EMBL/GenBank/DDBJ whole genome shotgun (WGS) entry which is preliminary data.</text>
</comment>
<feature type="transmembrane region" description="Helical" evidence="7">
    <location>
        <begin position="182"/>
        <end position="200"/>
    </location>
</feature>
<keyword evidence="4 7" id="KW-0472">Membrane</keyword>